<protein>
    <submittedName>
        <fullName evidence="1">Uncharacterized protein</fullName>
    </submittedName>
</protein>
<accession>A0A9N9N290</accession>
<dbReference type="OrthoDB" id="6724855at2759"/>
<dbReference type="AlphaFoldDB" id="A0A9N9N290"/>
<gene>
    <name evidence="1" type="ORF">CEUTPL_LOCUS13855</name>
</gene>
<evidence type="ECO:0000313" key="2">
    <source>
        <dbReference type="Proteomes" id="UP001152799"/>
    </source>
</evidence>
<dbReference type="EMBL" id="OU892285">
    <property type="protein sequence ID" value="CAG9773464.1"/>
    <property type="molecule type" value="Genomic_DNA"/>
</dbReference>
<sequence>MRCLLFVTKLYNNNTVNRSVIQDVIDNTSELLNSIFSKIKSQLNLPETSGSNCNELSILLSKDLFETCNSEHKRFKILEELGYFIRPKSFFIGNMLNTTTTSNNTIVEHKPCEEQIIPLRKILKKVLEMPNILSRMLNFIAEEEIKEEEISSLFNSDWWKTVKQKYSGKLVLPLYIYFDEFETGNPLGTQAGVHKLGGVYFSFAATPPKYSSRIENIFLWGLFFSSDRVVFSNKNVFQPFINELKYLEFEGVVVKGKRIFFIAPLLLGDNLGINSITGMTESFSSIYFCRSCTAPKQLTQNMISENRNLLRKKNEYHIYLREKIFGVKEACVWNELPYFHNTENIHFDIMHDIYEGICRYDFGKILKYFIYEKKYFSLETLNNRIKQFDYTEADIGNKFPPITLNQVEKEMIIMSSSEMHAFVTYFGMLVYDLIEPSDQVWELYLLLFNITNLVSNGSFSEDELIYLNNMISEHHKLYVSEFKSHLTPKYHFLLHYSRTMKKFGPLSRLSSIRYEAFHKISKSNANVVSSRRNIPLTLSIKHQLRLAHRLISNKGFLDNIALGTLSTFEKEEFPFSCNLSQFKNTFVVSWIRVNGNLFKPGFIIQVGQNTNLEPKFGRIKNILYNSDENIKFIYEKLLCCGINKQLEAYEIIERSKTMCDIIDLKNIFHIPTSIHATGDGCKYVTAMNQE</sequence>
<keyword evidence="2" id="KW-1185">Reference proteome</keyword>
<evidence type="ECO:0000313" key="1">
    <source>
        <dbReference type="EMBL" id="CAG9773464.1"/>
    </source>
</evidence>
<reference evidence="1" key="1">
    <citation type="submission" date="2022-01" db="EMBL/GenBank/DDBJ databases">
        <authorList>
            <person name="King R."/>
        </authorList>
    </citation>
    <scope>NUCLEOTIDE SEQUENCE</scope>
</reference>
<proteinExistence type="predicted"/>
<dbReference type="PANTHER" id="PTHR31912:SF34">
    <property type="entry name" value="NOTOCHORD-RELATED PROTEIN"/>
    <property type="match status" value="1"/>
</dbReference>
<name>A0A9N9N290_9CUCU</name>
<dbReference type="Proteomes" id="UP001152799">
    <property type="component" value="Chromosome 9"/>
</dbReference>
<organism evidence="1 2">
    <name type="scientific">Ceutorhynchus assimilis</name>
    <name type="common">cabbage seed weevil</name>
    <dbReference type="NCBI Taxonomy" id="467358"/>
    <lineage>
        <taxon>Eukaryota</taxon>
        <taxon>Metazoa</taxon>
        <taxon>Ecdysozoa</taxon>
        <taxon>Arthropoda</taxon>
        <taxon>Hexapoda</taxon>
        <taxon>Insecta</taxon>
        <taxon>Pterygota</taxon>
        <taxon>Neoptera</taxon>
        <taxon>Endopterygota</taxon>
        <taxon>Coleoptera</taxon>
        <taxon>Polyphaga</taxon>
        <taxon>Cucujiformia</taxon>
        <taxon>Curculionidae</taxon>
        <taxon>Ceutorhynchinae</taxon>
        <taxon>Ceutorhynchus</taxon>
    </lineage>
</organism>
<dbReference type="PANTHER" id="PTHR31912">
    <property type="entry name" value="IP13529P"/>
    <property type="match status" value="1"/>
</dbReference>